<feature type="compositionally biased region" description="Polar residues" evidence="1">
    <location>
        <begin position="83"/>
        <end position="92"/>
    </location>
</feature>
<name>A0A0L0F627_9EUKA</name>
<feature type="region of interest" description="Disordered" evidence="1">
    <location>
        <begin position="83"/>
        <end position="146"/>
    </location>
</feature>
<gene>
    <name evidence="2" type="ORF">SARC_15856</name>
</gene>
<feature type="compositionally biased region" description="Acidic residues" evidence="1">
    <location>
        <begin position="106"/>
        <end position="124"/>
    </location>
</feature>
<dbReference type="GeneID" id="25916360"/>
<evidence type="ECO:0000313" key="2">
    <source>
        <dbReference type="EMBL" id="KNC71603.1"/>
    </source>
</evidence>
<accession>A0A0L0F627</accession>
<dbReference type="Proteomes" id="UP000054560">
    <property type="component" value="Unassembled WGS sequence"/>
</dbReference>
<evidence type="ECO:0000313" key="3">
    <source>
        <dbReference type="Proteomes" id="UP000054560"/>
    </source>
</evidence>
<protein>
    <recommendedName>
        <fullName evidence="4">Fungal lipase-like domain-containing protein</fullName>
    </recommendedName>
</protein>
<evidence type="ECO:0000256" key="1">
    <source>
        <dbReference type="SAM" id="MobiDB-lite"/>
    </source>
</evidence>
<dbReference type="AlphaFoldDB" id="A0A0L0F627"/>
<dbReference type="OrthoDB" id="58570at2759"/>
<dbReference type="SUPFAM" id="SSF53474">
    <property type="entry name" value="alpha/beta-Hydrolases"/>
    <property type="match status" value="1"/>
</dbReference>
<dbReference type="EMBL" id="KQ248469">
    <property type="protein sequence ID" value="KNC71603.1"/>
    <property type="molecule type" value="Genomic_DNA"/>
</dbReference>
<organism evidence="2 3">
    <name type="scientific">Sphaeroforma arctica JP610</name>
    <dbReference type="NCBI Taxonomy" id="667725"/>
    <lineage>
        <taxon>Eukaryota</taxon>
        <taxon>Ichthyosporea</taxon>
        <taxon>Ichthyophonida</taxon>
        <taxon>Sphaeroforma</taxon>
    </lineage>
</organism>
<dbReference type="InterPro" id="IPR029058">
    <property type="entry name" value="AB_hydrolase_fold"/>
</dbReference>
<proteinExistence type="predicted"/>
<evidence type="ECO:0008006" key="4">
    <source>
        <dbReference type="Google" id="ProtNLM"/>
    </source>
</evidence>
<reference evidence="2 3" key="1">
    <citation type="submission" date="2011-02" db="EMBL/GenBank/DDBJ databases">
        <title>The Genome Sequence of Sphaeroforma arctica JP610.</title>
        <authorList>
            <consortium name="The Broad Institute Genome Sequencing Platform"/>
            <person name="Russ C."/>
            <person name="Cuomo C."/>
            <person name="Young S.K."/>
            <person name="Zeng Q."/>
            <person name="Gargeya S."/>
            <person name="Alvarado L."/>
            <person name="Berlin A."/>
            <person name="Chapman S.B."/>
            <person name="Chen Z."/>
            <person name="Freedman E."/>
            <person name="Gellesch M."/>
            <person name="Goldberg J."/>
            <person name="Griggs A."/>
            <person name="Gujja S."/>
            <person name="Heilman E."/>
            <person name="Heiman D."/>
            <person name="Howarth C."/>
            <person name="Mehta T."/>
            <person name="Neiman D."/>
            <person name="Pearson M."/>
            <person name="Roberts A."/>
            <person name="Saif S."/>
            <person name="Shea T."/>
            <person name="Shenoy N."/>
            <person name="Sisk P."/>
            <person name="Stolte C."/>
            <person name="Sykes S."/>
            <person name="White J."/>
            <person name="Yandava C."/>
            <person name="Burger G."/>
            <person name="Gray M.W."/>
            <person name="Holland P.W.H."/>
            <person name="King N."/>
            <person name="Lang F.B.F."/>
            <person name="Roger A.J."/>
            <person name="Ruiz-Trillo I."/>
            <person name="Haas B."/>
            <person name="Nusbaum C."/>
            <person name="Birren B."/>
        </authorList>
    </citation>
    <scope>NUCLEOTIDE SEQUENCE [LARGE SCALE GENOMIC DNA]</scope>
    <source>
        <strain evidence="2 3">JP610</strain>
    </source>
</reference>
<dbReference type="PANTHER" id="PTHR31479:SF2">
    <property type="entry name" value="ALPHA_BETA-HYDROLASES SUPERFAMILY PROTEIN"/>
    <property type="match status" value="1"/>
</dbReference>
<feature type="compositionally biased region" description="Low complexity" evidence="1">
    <location>
        <begin position="96"/>
        <end position="105"/>
    </location>
</feature>
<sequence length="344" mass="38491">MKLYPAPRDLTYIAAREANKIQHKRRRAIGLYLYDNRRSTDSIAVYTTSKGQLLFGVAGTGNTAPQIVKHHTHKNPVTYATAQQSYSQTYSDRQQDYSTQVQQSQESEETEEKLDLEDQTETDIEQSKVDTEEESEQVYKPQNTRELSRIASRAAYKHPDKRVESIGPYVYNRGLSSTTLAVYTSLEGQALLGIRGTKITDTKDLRADWRILRNKNVFQTQRYLEAEKALTGLIDTYGAGNVNVTGHSLGGTIAAKLQERYTPNSDTYVFRPGVGPFGTLTENPNLYSEINRSDLISATGSTGVNNTYSNNSWKTSFDVAKGIATGNWLNTFKALSESHSIDTE</sequence>
<dbReference type="Gene3D" id="3.40.50.1820">
    <property type="entry name" value="alpha/beta hydrolase"/>
    <property type="match status" value="1"/>
</dbReference>
<keyword evidence="3" id="KW-1185">Reference proteome</keyword>
<dbReference type="RefSeq" id="XP_014145505.1">
    <property type="nucleotide sequence ID" value="XM_014290030.1"/>
</dbReference>
<dbReference type="PANTHER" id="PTHR31479">
    <property type="entry name" value="ALPHA/BETA-HYDROLASES SUPERFAMILY PROTEIN"/>
    <property type="match status" value="1"/>
</dbReference>